<name>A0ABY2WN25_9FLAO</name>
<comment type="caution">
    <text evidence="1">The sequence shown here is derived from an EMBL/GenBank/DDBJ whole genome shotgun (WGS) entry which is preliminary data.</text>
</comment>
<evidence type="ECO:0008006" key="3">
    <source>
        <dbReference type="Google" id="ProtNLM"/>
    </source>
</evidence>
<evidence type="ECO:0000313" key="2">
    <source>
        <dbReference type="Proteomes" id="UP000751614"/>
    </source>
</evidence>
<dbReference type="EMBL" id="VCNI01000001">
    <property type="protein sequence ID" value="TMU56386.1"/>
    <property type="molecule type" value="Genomic_DNA"/>
</dbReference>
<dbReference type="Proteomes" id="UP000751614">
    <property type="component" value="Unassembled WGS sequence"/>
</dbReference>
<accession>A0ABY2WN25</accession>
<gene>
    <name evidence="1" type="ORF">FGG15_02260</name>
</gene>
<dbReference type="RefSeq" id="WP_138832783.1">
    <property type="nucleotide sequence ID" value="NZ_VCNI01000001.1"/>
</dbReference>
<proteinExistence type="predicted"/>
<keyword evidence="2" id="KW-1185">Reference proteome</keyword>
<protein>
    <recommendedName>
        <fullName evidence="3">DUF3471 domain-containing protein</fullName>
    </recommendedName>
</protein>
<reference evidence="1 2" key="1">
    <citation type="submission" date="2019-05" db="EMBL/GenBank/DDBJ databases">
        <title>Flagellimonas sp. AsT0115, sp. nov., isolated from a marine red algae, Asparagopsis taxiformis.</title>
        <authorList>
            <person name="Kim J."/>
            <person name="Jeong S.E."/>
            <person name="Jeon C.O."/>
        </authorList>
    </citation>
    <scope>NUCLEOTIDE SEQUENCE [LARGE SCALE GENOMIC DNA]</scope>
    <source>
        <strain evidence="1 2">AsT0115</strain>
    </source>
</reference>
<evidence type="ECO:0000313" key="1">
    <source>
        <dbReference type="EMBL" id="TMU56386.1"/>
    </source>
</evidence>
<organism evidence="1 2">
    <name type="scientific">Flagellimonas algicola</name>
    <dbReference type="NCBI Taxonomy" id="2583815"/>
    <lineage>
        <taxon>Bacteria</taxon>
        <taxon>Pseudomonadati</taxon>
        <taxon>Bacteroidota</taxon>
        <taxon>Flavobacteriia</taxon>
        <taxon>Flavobacteriales</taxon>
        <taxon>Flavobacteriaceae</taxon>
        <taxon>Flagellimonas</taxon>
    </lineage>
</organism>
<sequence length="393" mass="46055">MGNRRLSMILIFILVIMRAIGQDDQKYARLLNTSIADYKDMFTEMSYVDLNVKFDIPYFNYLYTGNEKLWFLGYPINDFALGVSDENNILWTMLEFGDNGSKVLSDVLEYFGTPDRVSIMERGKLKRPISLNRNESIEYYYKHGQENCIGFTWDATTSRAYGMFLEYHTTGTGCYTKKTGILRLHYKLPNNQHRNFMVPLTVYSEHPVQKKLSDEIYNKLVAFIVSQDTAISVLHQRKVKSLVKKGKMTKTDSIRYYRAIRDKRLVLIKKKANFIAREYLAKDLKGHNFIEKHLHLSAMQTQAIIERLQVDDNHNPALISKRIDIFEKVPEWQGYYQISSAVPIDEENYFIFYYRHNGHFSWESVAVTFTVAEGKFKVKNKTKLDMVTLDYPK</sequence>